<keyword evidence="2" id="KW-1185">Reference proteome</keyword>
<evidence type="ECO:0000313" key="1">
    <source>
        <dbReference type="EMBL" id="ORY41703.1"/>
    </source>
</evidence>
<comment type="caution">
    <text evidence="1">The sequence shown here is derived from an EMBL/GenBank/DDBJ whole genome shotgun (WGS) entry which is preliminary data.</text>
</comment>
<dbReference type="EMBL" id="MCGO01000031">
    <property type="protein sequence ID" value="ORY41703.1"/>
    <property type="molecule type" value="Genomic_DNA"/>
</dbReference>
<sequence length="289" mass="32196">MNLKLQQENALLKLNSSDPLASSTSPVIAPISDLNLFSGPQNLDYTHTPSTTSSDQSPVNKFFLPNQSTIFGSPEAYTQQPIQAQSPPQNDIFAFLSMPATQQSPQPQQPQQYLHQNPLYALYNSTLKQESSVPEFKATMDILDSQPSSALDPSPIRIPQLAAFQSALKQLPSLQTKSDLIDELCTRFVSFTTKSSSQGLPHIDQLPIVTEEQKRLLQLHDAVLEACDAQDNRKALEIMSIARIKHRVHYERLRRYWSSFFTFQAAGGASVGKFDAYTCVIAFSFHSMS</sequence>
<dbReference type="OrthoDB" id="2593073at2759"/>
<dbReference type="Proteomes" id="UP000193642">
    <property type="component" value="Unassembled WGS sequence"/>
</dbReference>
<protein>
    <submittedName>
        <fullName evidence="1">Uncharacterized protein</fullName>
    </submittedName>
</protein>
<proteinExistence type="predicted"/>
<accession>A0A1Y2C3S9</accession>
<evidence type="ECO:0000313" key="2">
    <source>
        <dbReference type="Proteomes" id="UP000193642"/>
    </source>
</evidence>
<name>A0A1Y2C3S9_9FUNG</name>
<organism evidence="1 2">
    <name type="scientific">Rhizoclosmatium globosum</name>
    <dbReference type="NCBI Taxonomy" id="329046"/>
    <lineage>
        <taxon>Eukaryota</taxon>
        <taxon>Fungi</taxon>
        <taxon>Fungi incertae sedis</taxon>
        <taxon>Chytridiomycota</taxon>
        <taxon>Chytridiomycota incertae sedis</taxon>
        <taxon>Chytridiomycetes</taxon>
        <taxon>Chytridiales</taxon>
        <taxon>Chytriomycetaceae</taxon>
        <taxon>Rhizoclosmatium</taxon>
    </lineage>
</organism>
<reference evidence="1 2" key="1">
    <citation type="submission" date="2016-07" db="EMBL/GenBank/DDBJ databases">
        <title>Pervasive Adenine N6-methylation of Active Genes in Fungi.</title>
        <authorList>
            <consortium name="DOE Joint Genome Institute"/>
            <person name="Mondo S.J."/>
            <person name="Dannebaum R.O."/>
            <person name="Kuo R.C."/>
            <person name="Labutti K."/>
            <person name="Haridas S."/>
            <person name="Kuo A."/>
            <person name="Salamov A."/>
            <person name="Ahrendt S.R."/>
            <person name="Lipzen A."/>
            <person name="Sullivan W."/>
            <person name="Andreopoulos W.B."/>
            <person name="Clum A."/>
            <person name="Lindquist E."/>
            <person name="Daum C."/>
            <person name="Ramamoorthy G.K."/>
            <person name="Gryganskyi A."/>
            <person name="Culley D."/>
            <person name="Magnuson J.K."/>
            <person name="James T.Y."/>
            <person name="O'Malley M.A."/>
            <person name="Stajich J.E."/>
            <person name="Spatafora J.W."/>
            <person name="Visel A."/>
            <person name="Grigoriev I.V."/>
        </authorList>
    </citation>
    <scope>NUCLEOTIDE SEQUENCE [LARGE SCALE GENOMIC DNA]</scope>
    <source>
        <strain evidence="1 2">JEL800</strain>
    </source>
</reference>
<gene>
    <name evidence="1" type="ORF">BCR33DRAFT_338147</name>
</gene>
<dbReference type="AlphaFoldDB" id="A0A1Y2C3S9"/>